<keyword evidence="4 7" id="KW-1133">Transmembrane helix</keyword>
<dbReference type="RefSeq" id="XP_046067420.1">
    <property type="nucleotide sequence ID" value="XM_046222279.1"/>
</dbReference>
<gene>
    <name evidence="8" type="ORF">BGW36DRAFT_465098</name>
</gene>
<evidence type="ECO:0000313" key="9">
    <source>
        <dbReference type="Proteomes" id="UP001201262"/>
    </source>
</evidence>
<feature type="transmembrane region" description="Helical" evidence="7">
    <location>
        <begin position="417"/>
        <end position="439"/>
    </location>
</feature>
<evidence type="ECO:0000256" key="4">
    <source>
        <dbReference type="ARBA" id="ARBA00022989"/>
    </source>
</evidence>
<dbReference type="PANTHER" id="PTHR19432:SF35">
    <property type="entry name" value="SOLUTE CARRIER FAMILY 45 MEMBER 3 ISOFORM X1"/>
    <property type="match status" value="1"/>
</dbReference>
<accession>A0AAD4PVG3</accession>
<evidence type="ECO:0000256" key="5">
    <source>
        <dbReference type="ARBA" id="ARBA00023136"/>
    </source>
</evidence>
<dbReference type="PANTHER" id="PTHR19432">
    <property type="entry name" value="SUGAR TRANSPORTER"/>
    <property type="match status" value="1"/>
</dbReference>
<feature type="transmembrane region" description="Helical" evidence="7">
    <location>
        <begin position="446"/>
        <end position="466"/>
    </location>
</feature>
<evidence type="ECO:0000256" key="6">
    <source>
        <dbReference type="SAM" id="MobiDB-lite"/>
    </source>
</evidence>
<comment type="subcellular location">
    <subcellularLocation>
        <location evidence="1">Membrane</location>
        <topology evidence="1">Multi-pass membrane protein</topology>
    </subcellularLocation>
</comment>
<protein>
    <submittedName>
        <fullName evidence="8">Major facilitator superfamily domain-containing protein</fullName>
    </submittedName>
</protein>
<feature type="transmembrane region" description="Helical" evidence="7">
    <location>
        <begin position="192"/>
        <end position="217"/>
    </location>
</feature>
<dbReference type="GeneID" id="70252566"/>
<dbReference type="Pfam" id="PF13347">
    <property type="entry name" value="MFS_2"/>
    <property type="match status" value="1"/>
</dbReference>
<evidence type="ECO:0000256" key="7">
    <source>
        <dbReference type="SAM" id="Phobius"/>
    </source>
</evidence>
<dbReference type="GO" id="GO:0043386">
    <property type="term" value="P:mycotoxin biosynthetic process"/>
    <property type="evidence" value="ECO:0007669"/>
    <property type="project" value="InterPro"/>
</dbReference>
<evidence type="ECO:0000256" key="3">
    <source>
        <dbReference type="ARBA" id="ARBA00022692"/>
    </source>
</evidence>
<evidence type="ECO:0000256" key="2">
    <source>
        <dbReference type="ARBA" id="ARBA00022448"/>
    </source>
</evidence>
<comment type="caution">
    <text evidence="8">The sequence shown here is derived from an EMBL/GenBank/DDBJ whole genome shotgun (WGS) entry which is preliminary data.</text>
</comment>
<dbReference type="GO" id="GO:0008506">
    <property type="term" value="F:sucrose:proton symporter activity"/>
    <property type="evidence" value="ECO:0007669"/>
    <property type="project" value="TreeGrafter"/>
</dbReference>
<keyword evidence="5 7" id="KW-0472">Membrane</keyword>
<reference evidence="8" key="1">
    <citation type="submission" date="2021-12" db="EMBL/GenBank/DDBJ databases">
        <title>Convergent genome expansion in fungi linked to evolution of root-endophyte symbiosis.</title>
        <authorList>
            <consortium name="DOE Joint Genome Institute"/>
            <person name="Ke Y.-H."/>
            <person name="Bonito G."/>
            <person name="Liao H.-L."/>
            <person name="Looney B."/>
            <person name="Rojas-Flechas A."/>
            <person name="Nash J."/>
            <person name="Hameed K."/>
            <person name="Schadt C."/>
            <person name="Martin F."/>
            <person name="Crous P.W."/>
            <person name="Miettinen O."/>
            <person name="Magnuson J.K."/>
            <person name="Labbe J."/>
            <person name="Jacobson D."/>
            <person name="Doktycz M.J."/>
            <person name="Veneault-Fourrey C."/>
            <person name="Kuo A."/>
            <person name="Mondo S."/>
            <person name="Calhoun S."/>
            <person name="Riley R."/>
            <person name="Ohm R."/>
            <person name="LaButti K."/>
            <person name="Andreopoulos B."/>
            <person name="Pangilinan J."/>
            <person name="Nolan M."/>
            <person name="Tritt A."/>
            <person name="Clum A."/>
            <person name="Lipzen A."/>
            <person name="Daum C."/>
            <person name="Barry K."/>
            <person name="Grigoriev I.V."/>
            <person name="Vilgalys R."/>
        </authorList>
    </citation>
    <scope>NUCLEOTIDE SEQUENCE</scope>
    <source>
        <strain evidence="8">PMI_201</strain>
    </source>
</reference>
<feature type="transmembrane region" description="Helical" evidence="7">
    <location>
        <begin position="339"/>
        <end position="358"/>
    </location>
</feature>
<dbReference type="EMBL" id="JAJTJA010000012">
    <property type="protein sequence ID" value="KAH8691328.1"/>
    <property type="molecule type" value="Genomic_DNA"/>
</dbReference>
<sequence>MTKEGIKRAHPAITTIGFGGTQAVFSLISGQAVTHLQALGLHPTEVTLTLLLGPICGVIFQPYFGSWSDQCQSPWGRRKPFIVMGTVFLIFSILSLAWADTILKMFIQNHEVKDGSYRTIFVIFTILLAFSMFVAIQAVQVGLRASITDNNTPSEQAELNAWAGLHSNFAAVVGNLAAFVDLPKYIHRFGKTVFADTSLLMTVYLVITIVITCWYIHEEDDVPTSRQFISSRRRREFFSVMQSVFFGKPNQIKNICIVQFFSWLGWFPFLFYVVTYVNSLQKSHTIIINDIGALTPLAYTTVSFFVAIILPHHSSTIHIPVPRIIKSAKLWPIQVTPRIIWTLSQLIFAVSMLGTLLVDSAIGTIFLFAMVGISWAVSCRIPYSLLGDELSRPSTYNLFSGGGLTGISDSQGLLHGIHNMAICLPQIVVMSLMGIIWSFVGSDDAFVGVVWFLRLGGAVAFVAMGFSTTLHELDHHEGDMENTVVLLEERDSEALNERETNKPHGQEETVSEPDDIHQQIPLRTKTPIWIYFLIIILIISNTISILTLSWGERPEQEKDVPSPEDYAIPPKIPTVYKPFWWNTEYSNKNKTRQDELWNEVFWEHGLIAVDRDWAKSQNWPETIALPGNDSKTVFLIEAYHEVVMCNADSHPLYTFGGTYVGYGQQHKCKDWSALRDYATEHTACYKEQSKSFKENFGGDCHNGDGLIIDSRREEE</sequence>
<feature type="transmembrane region" description="Helical" evidence="7">
    <location>
        <begin position="159"/>
        <end position="180"/>
    </location>
</feature>
<dbReference type="InterPro" id="IPR036259">
    <property type="entry name" value="MFS_trans_sf"/>
</dbReference>
<feature type="transmembrane region" description="Helical" evidence="7">
    <location>
        <begin position="286"/>
        <end position="310"/>
    </location>
</feature>
<dbReference type="GO" id="GO:0005886">
    <property type="term" value="C:plasma membrane"/>
    <property type="evidence" value="ECO:0007669"/>
    <property type="project" value="TreeGrafter"/>
</dbReference>
<dbReference type="Gene3D" id="1.20.1250.20">
    <property type="entry name" value="MFS general substrate transporter like domains"/>
    <property type="match status" value="1"/>
</dbReference>
<dbReference type="Proteomes" id="UP001201262">
    <property type="component" value="Unassembled WGS sequence"/>
</dbReference>
<keyword evidence="3 7" id="KW-0812">Transmembrane</keyword>
<keyword evidence="9" id="KW-1185">Reference proteome</keyword>
<feature type="transmembrane region" description="Helical" evidence="7">
    <location>
        <begin position="80"/>
        <end position="99"/>
    </location>
</feature>
<evidence type="ECO:0000256" key="1">
    <source>
        <dbReference type="ARBA" id="ARBA00004141"/>
    </source>
</evidence>
<evidence type="ECO:0000313" key="8">
    <source>
        <dbReference type="EMBL" id="KAH8691328.1"/>
    </source>
</evidence>
<keyword evidence="2" id="KW-0813">Transport</keyword>
<organism evidence="8 9">
    <name type="scientific">Talaromyces proteolyticus</name>
    <dbReference type="NCBI Taxonomy" id="1131652"/>
    <lineage>
        <taxon>Eukaryota</taxon>
        <taxon>Fungi</taxon>
        <taxon>Dikarya</taxon>
        <taxon>Ascomycota</taxon>
        <taxon>Pezizomycotina</taxon>
        <taxon>Eurotiomycetes</taxon>
        <taxon>Eurotiomycetidae</taxon>
        <taxon>Eurotiales</taxon>
        <taxon>Trichocomaceae</taxon>
        <taxon>Talaromyces</taxon>
        <taxon>Talaromyces sect. Bacilispori</taxon>
    </lineage>
</organism>
<name>A0AAD4PVG3_9EURO</name>
<feature type="transmembrane region" description="Helical" evidence="7">
    <location>
        <begin position="252"/>
        <end position="274"/>
    </location>
</feature>
<feature type="region of interest" description="Disordered" evidence="6">
    <location>
        <begin position="493"/>
        <end position="516"/>
    </location>
</feature>
<feature type="transmembrane region" description="Helical" evidence="7">
    <location>
        <begin position="120"/>
        <end position="139"/>
    </location>
</feature>
<feature type="compositionally biased region" description="Basic and acidic residues" evidence="6">
    <location>
        <begin position="493"/>
        <end position="507"/>
    </location>
</feature>
<dbReference type="AlphaFoldDB" id="A0AAD4PVG3"/>
<dbReference type="SUPFAM" id="SSF103473">
    <property type="entry name" value="MFS general substrate transporter"/>
    <property type="match status" value="1"/>
</dbReference>
<feature type="transmembrane region" description="Helical" evidence="7">
    <location>
        <begin position="46"/>
        <end position="64"/>
    </location>
</feature>
<feature type="transmembrane region" description="Helical" evidence="7">
    <location>
        <begin position="528"/>
        <end position="548"/>
    </location>
</feature>
<proteinExistence type="predicted"/>